<protein>
    <submittedName>
        <fullName evidence="1">Uncharacterized protein</fullName>
    </submittedName>
</protein>
<dbReference type="AlphaFoldDB" id="A0A5S4EGR0"/>
<evidence type="ECO:0000313" key="1">
    <source>
        <dbReference type="EMBL" id="TMQ74467.1"/>
    </source>
</evidence>
<evidence type="ECO:0000313" key="2">
    <source>
        <dbReference type="Proteomes" id="UP000306324"/>
    </source>
</evidence>
<comment type="caution">
    <text evidence="1">The sequence shown here is derived from an EMBL/GenBank/DDBJ whole genome shotgun (WGS) entry which is preliminary data.</text>
</comment>
<gene>
    <name evidence="1" type="ORF">ACCUM_0435</name>
</gene>
<organism evidence="1 2">
    <name type="scientific">Candidatus Accumulibacter phosphatis</name>
    <dbReference type="NCBI Taxonomy" id="327160"/>
    <lineage>
        <taxon>Bacteria</taxon>
        <taxon>Pseudomonadati</taxon>
        <taxon>Pseudomonadota</taxon>
        <taxon>Betaproteobacteria</taxon>
        <taxon>Candidatus Accumulibacter</taxon>
    </lineage>
</organism>
<accession>A0A5S4EGR0</accession>
<keyword evidence="2" id="KW-1185">Reference proteome</keyword>
<proteinExistence type="predicted"/>
<dbReference type="EMBL" id="SWAD01000206">
    <property type="protein sequence ID" value="TMQ74467.1"/>
    <property type="molecule type" value="Genomic_DNA"/>
</dbReference>
<dbReference type="Proteomes" id="UP000306324">
    <property type="component" value="Unassembled WGS sequence"/>
</dbReference>
<name>A0A5S4EGR0_9PROT</name>
<reference evidence="1 2" key="1">
    <citation type="submission" date="2019-04" db="EMBL/GenBank/DDBJ databases">
        <title>A novel phosphate-accumulating bacterium identified in bioreactor for phosphate removal from wastewater.</title>
        <authorList>
            <person name="Kotlyarov R.Y."/>
            <person name="Beletsky A.V."/>
            <person name="Kallistova A.Y."/>
            <person name="Dorofeev A.G."/>
            <person name="Nikolaev Y.Y."/>
            <person name="Pimenov N.V."/>
            <person name="Ravin N.V."/>
            <person name="Mardanov A.V."/>
        </authorList>
    </citation>
    <scope>NUCLEOTIDE SEQUENCE [LARGE SCALE GENOMIC DNA]</scope>
    <source>
        <strain evidence="1 2">Bin19</strain>
    </source>
</reference>
<sequence length="44" mass="4578">MQGRFLATATPAVAPSACCAADGRYSFEFEPQLLTAALASSLNE</sequence>